<dbReference type="Gene3D" id="3.40.190.10">
    <property type="entry name" value="Periplasmic binding protein-like II"/>
    <property type="match status" value="1"/>
</dbReference>
<keyword evidence="2" id="KW-0813">Transport</keyword>
<dbReference type="RefSeq" id="WP_258214380.1">
    <property type="nucleotide sequence ID" value="NZ_JANQBD010000011.1"/>
</dbReference>
<evidence type="ECO:0000256" key="2">
    <source>
        <dbReference type="ARBA" id="ARBA00022448"/>
    </source>
</evidence>
<comment type="similarity">
    <text evidence="1">Belongs to the bacterial solute-binding protein 5 family.</text>
</comment>
<dbReference type="PANTHER" id="PTHR30290">
    <property type="entry name" value="PERIPLASMIC BINDING COMPONENT OF ABC TRANSPORTER"/>
    <property type="match status" value="1"/>
</dbReference>
<keyword evidence="7" id="KW-1185">Reference proteome</keyword>
<dbReference type="PIRSF" id="PIRSF002741">
    <property type="entry name" value="MppA"/>
    <property type="match status" value="1"/>
</dbReference>
<proteinExistence type="inferred from homology"/>
<dbReference type="Gene3D" id="3.10.105.10">
    <property type="entry name" value="Dipeptide-binding Protein, Domain 3"/>
    <property type="match status" value="1"/>
</dbReference>
<sequence length="529" mass="58977">MVKRLSKMMFLIMVVVLIVSGCGGAVPNKAADSAKPDNSDKGSAKNGNLVFGLSGEPATMDPLVQNGTHGRTIKLAIYRGLVNYDKEGKLSNELAETYSLSADKKTYTFKLRDAKFQNGDPVTAEDVKYTFERIANPKNNATFRNELSVIEKIEATDAKTVAVTLKEPSAPFIHYLALPESVIVSKKYTEEKNGDLNASPMGAGPFQFVKWTKGQEFVVKKFDGYYKKDKGKLDTLRFVFYPDENTRVNALKAGDVDLIDTVPWKDAAAIEQDSKLKLDAVSGPFMQLQFNTQFAPFSDPRVRKAISYAIERKSIINTAFNGRGKPIYGMAIPEGYMGYNEKNEKYFEYNIEKAKKLLAEAGYPNGFKARLLSTSQFSYHQQTAVAVQSELKKVGIEIELDLPDWATRVKKNTEGNYDFVVAGTAGDITDADWLSNFYTGGPARLNNSAFFDDAQINKLLIDGRKEIDEAKRKEIYDKLIDRALDLSPFVYLSWREQAYGMKASVGGFKNMPGFLSFQSGITLEDTFIK</sequence>
<dbReference type="Proteomes" id="UP001300012">
    <property type="component" value="Unassembled WGS sequence"/>
</dbReference>
<keyword evidence="3 4" id="KW-0732">Signal</keyword>
<evidence type="ECO:0000256" key="3">
    <source>
        <dbReference type="ARBA" id="ARBA00022729"/>
    </source>
</evidence>
<dbReference type="Gene3D" id="3.90.76.10">
    <property type="entry name" value="Dipeptide-binding Protein, Domain 1"/>
    <property type="match status" value="1"/>
</dbReference>
<reference evidence="6 7" key="1">
    <citation type="submission" date="2022-08" db="EMBL/GenBank/DDBJ databases">
        <title>Paenibacillus endoradicis sp. nov., Paenibacillus radicibacter sp. nov and Paenibacillus pararadicis sp. nov., three cold-adapted plant growth-promoting bacteria isolated from root of Larix gmelinii in Great Khingan.</title>
        <authorList>
            <person name="Xue H."/>
        </authorList>
    </citation>
    <scope>NUCLEOTIDE SEQUENCE [LARGE SCALE GENOMIC DNA]</scope>
    <source>
        <strain evidence="6 7">N5-1-1-5</strain>
    </source>
</reference>
<evidence type="ECO:0000259" key="5">
    <source>
        <dbReference type="Pfam" id="PF00496"/>
    </source>
</evidence>
<evidence type="ECO:0000313" key="6">
    <source>
        <dbReference type="EMBL" id="MCR8632795.1"/>
    </source>
</evidence>
<dbReference type="Pfam" id="PF00496">
    <property type="entry name" value="SBP_bac_5"/>
    <property type="match status" value="1"/>
</dbReference>
<dbReference type="InterPro" id="IPR039424">
    <property type="entry name" value="SBP_5"/>
</dbReference>
<dbReference type="PANTHER" id="PTHR30290:SF9">
    <property type="entry name" value="OLIGOPEPTIDE-BINDING PROTEIN APPA"/>
    <property type="match status" value="1"/>
</dbReference>
<name>A0ABT1YJ97_9BACL</name>
<accession>A0ABT1YJ97</accession>
<dbReference type="SUPFAM" id="SSF53850">
    <property type="entry name" value="Periplasmic binding protein-like II"/>
    <property type="match status" value="1"/>
</dbReference>
<feature type="domain" description="Solute-binding protein family 5" evidence="5">
    <location>
        <begin position="90"/>
        <end position="440"/>
    </location>
</feature>
<feature type="chain" id="PRO_5045488518" evidence="4">
    <location>
        <begin position="26"/>
        <end position="529"/>
    </location>
</feature>
<dbReference type="CDD" id="cd08516">
    <property type="entry name" value="PBP2_NikA_DppA_OppA_like_11"/>
    <property type="match status" value="1"/>
</dbReference>
<organism evidence="6 7">
    <name type="scientific">Paenibacillus radicis</name>
    <name type="common">ex Xue et al. 2023</name>
    <dbReference type="NCBI Taxonomy" id="2972489"/>
    <lineage>
        <taxon>Bacteria</taxon>
        <taxon>Bacillati</taxon>
        <taxon>Bacillota</taxon>
        <taxon>Bacilli</taxon>
        <taxon>Bacillales</taxon>
        <taxon>Paenibacillaceae</taxon>
        <taxon>Paenibacillus</taxon>
    </lineage>
</organism>
<evidence type="ECO:0000313" key="7">
    <source>
        <dbReference type="Proteomes" id="UP001300012"/>
    </source>
</evidence>
<comment type="caution">
    <text evidence="6">The sequence shown here is derived from an EMBL/GenBank/DDBJ whole genome shotgun (WGS) entry which is preliminary data.</text>
</comment>
<feature type="signal peptide" evidence="4">
    <location>
        <begin position="1"/>
        <end position="25"/>
    </location>
</feature>
<gene>
    <name evidence="6" type="ORF">NV381_16450</name>
</gene>
<dbReference type="InterPro" id="IPR030678">
    <property type="entry name" value="Peptide/Ni-bd"/>
</dbReference>
<evidence type="ECO:0000256" key="4">
    <source>
        <dbReference type="SAM" id="SignalP"/>
    </source>
</evidence>
<protein>
    <submittedName>
        <fullName evidence="6">ABC transporter substrate-binding protein</fullName>
    </submittedName>
</protein>
<dbReference type="EMBL" id="JANQBD010000011">
    <property type="protein sequence ID" value="MCR8632795.1"/>
    <property type="molecule type" value="Genomic_DNA"/>
</dbReference>
<evidence type="ECO:0000256" key="1">
    <source>
        <dbReference type="ARBA" id="ARBA00005695"/>
    </source>
</evidence>
<dbReference type="InterPro" id="IPR000914">
    <property type="entry name" value="SBP_5_dom"/>
</dbReference>
<dbReference type="PROSITE" id="PS51257">
    <property type="entry name" value="PROKAR_LIPOPROTEIN"/>
    <property type="match status" value="1"/>
</dbReference>